<keyword evidence="3" id="KW-1185">Reference proteome</keyword>
<protein>
    <submittedName>
        <fullName evidence="2">Uncharacterized protein</fullName>
    </submittedName>
</protein>
<dbReference type="RefSeq" id="WP_205358645.1">
    <property type="nucleotide sequence ID" value="NZ_JADKYB010000010.1"/>
</dbReference>
<dbReference type="EMBL" id="JADKYB010000010">
    <property type="protein sequence ID" value="MBM9506780.1"/>
    <property type="molecule type" value="Genomic_DNA"/>
</dbReference>
<accession>A0ABS2TWW7</accession>
<evidence type="ECO:0000313" key="3">
    <source>
        <dbReference type="Proteomes" id="UP000749040"/>
    </source>
</evidence>
<name>A0ABS2TWW7_9ACTN</name>
<dbReference type="Proteomes" id="UP000749040">
    <property type="component" value="Unassembled WGS sequence"/>
</dbReference>
<comment type="caution">
    <text evidence="2">The sequence shown here is derived from an EMBL/GenBank/DDBJ whole genome shotgun (WGS) entry which is preliminary data.</text>
</comment>
<sequence>MDILRFSGPGAHQVADVRVRIVSVVPTRIRAGVHDVSVQPLDGQGRKVNKFSRFTALRLSNVVEKNMTAVSGRLGIQVCSAWRYFDASALAKRLAGRARAFEQSSAAESAGHTPMPPVGNPELALVLAGVPDSPAQSSGDLRPQPPLPHLADRCPC</sequence>
<reference evidence="2 3" key="1">
    <citation type="submission" date="2021-01" db="EMBL/GenBank/DDBJ databases">
        <title>Streptomyces acididurans sp. nov., isolated from a peat swamp forest soil.</title>
        <authorList>
            <person name="Chantavorakit T."/>
            <person name="Duangmal K."/>
        </authorList>
    </citation>
    <scope>NUCLEOTIDE SEQUENCE [LARGE SCALE GENOMIC DNA]</scope>
    <source>
        <strain evidence="2 3">KK5PA1</strain>
    </source>
</reference>
<organism evidence="2 3">
    <name type="scientific">Actinacidiphila acididurans</name>
    <dbReference type="NCBI Taxonomy" id="2784346"/>
    <lineage>
        <taxon>Bacteria</taxon>
        <taxon>Bacillati</taxon>
        <taxon>Actinomycetota</taxon>
        <taxon>Actinomycetes</taxon>
        <taxon>Kitasatosporales</taxon>
        <taxon>Streptomycetaceae</taxon>
        <taxon>Actinacidiphila</taxon>
    </lineage>
</organism>
<proteinExistence type="predicted"/>
<evidence type="ECO:0000313" key="2">
    <source>
        <dbReference type="EMBL" id="MBM9506780.1"/>
    </source>
</evidence>
<feature type="region of interest" description="Disordered" evidence="1">
    <location>
        <begin position="129"/>
        <end position="156"/>
    </location>
</feature>
<evidence type="ECO:0000256" key="1">
    <source>
        <dbReference type="SAM" id="MobiDB-lite"/>
    </source>
</evidence>
<gene>
    <name evidence="2" type="ORF">ITX44_19915</name>
</gene>